<dbReference type="Proteomes" id="UP000054007">
    <property type="component" value="Unassembled WGS sequence"/>
</dbReference>
<feature type="region of interest" description="Disordered" evidence="1">
    <location>
        <begin position="206"/>
        <end position="225"/>
    </location>
</feature>
<dbReference type="PANTHER" id="PTHR43721">
    <property type="entry name" value="ELONGATION FACTOR TU-RELATED"/>
    <property type="match status" value="1"/>
</dbReference>
<accession>A0A0D7BQH3</accession>
<feature type="compositionally biased region" description="Acidic residues" evidence="1">
    <location>
        <begin position="155"/>
        <end position="166"/>
    </location>
</feature>
<reference evidence="2 3" key="1">
    <citation type="journal article" date="2015" name="Fungal Genet. Biol.">
        <title>Evolution of novel wood decay mechanisms in Agaricales revealed by the genome sequences of Fistulina hepatica and Cylindrobasidium torrendii.</title>
        <authorList>
            <person name="Floudas D."/>
            <person name="Held B.W."/>
            <person name="Riley R."/>
            <person name="Nagy L.G."/>
            <person name="Koehler G."/>
            <person name="Ransdell A.S."/>
            <person name="Younus H."/>
            <person name="Chow J."/>
            <person name="Chiniquy J."/>
            <person name="Lipzen A."/>
            <person name="Tritt A."/>
            <person name="Sun H."/>
            <person name="Haridas S."/>
            <person name="LaButti K."/>
            <person name="Ohm R.A."/>
            <person name="Kues U."/>
            <person name="Blanchette R.A."/>
            <person name="Grigoriev I.V."/>
            <person name="Minto R.E."/>
            <person name="Hibbett D.S."/>
        </authorList>
    </citation>
    <scope>NUCLEOTIDE SEQUENCE [LARGE SCALE GENOMIC DNA]</scope>
    <source>
        <strain evidence="2 3">FP15055 ss-10</strain>
    </source>
</reference>
<evidence type="ECO:0000256" key="1">
    <source>
        <dbReference type="SAM" id="MobiDB-lite"/>
    </source>
</evidence>
<name>A0A0D7BQH3_9AGAR</name>
<dbReference type="STRING" id="1314674.A0A0D7BQH3"/>
<organism evidence="2 3">
    <name type="scientific">Cylindrobasidium torrendii FP15055 ss-10</name>
    <dbReference type="NCBI Taxonomy" id="1314674"/>
    <lineage>
        <taxon>Eukaryota</taxon>
        <taxon>Fungi</taxon>
        <taxon>Dikarya</taxon>
        <taxon>Basidiomycota</taxon>
        <taxon>Agaricomycotina</taxon>
        <taxon>Agaricomycetes</taxon>
        <taxon>Agaricomycetidae</taxon>
        <taxon>Agaricales</taxon>
        <taxon>Marasmiineae</taxon>
        <taxon>Physalacriaceae</taxon>
        <taxon>Cylindrobasidium</taxon>
    </lineage>
</organism>
<evidence type="ECO:0000313" key="2">
    <source>
        <dbReference type="EMBL" id="KIY72672.1"/>
    </source>
</evidence>
<protein>
    <submittedName>
        <fullName evidence="2">Uncharacterized protein</fullName>
    </submittedName>
</protein>
<sequence length="375" mass="40787">MFGESESESPRVPSPWDSLISIPTTLGSSPLSCPSLSPSPPLVPRLVPEADDGNIEYKLQLLDPTPARFARLVTQLKWRLLEGGGQAYYELGVADSGALIGLRRNELEQTLETLDTMAGEIGASVVVVKEIEVPPALINMALSGGSERRKGEYSTSEDDTTTEDEEAVSPAIFAIELDADESTSPSPEPEFSFDLEIATVFKPRPLRVRSAPAAPPAPTDKKAKKKLLAHLHGAGGADKEKLTKGEKRRQARDKRREERRRALEIHMDAHLEALPANEAGHVEQDLVDALGELHVANTLERSPVTPTIGAPVEQQKEHTIPSISLPEDDDVFPTPRPAQDAANEDGCRLIVEALVVRKMSIEEAYLDFGFEGFAV</sequence>
<dbReference type="InterPro" id="IPR050055">
    <property type="entry name" value="EF-Tu_GTPase"/>
</dbReference>
<dbReference type="EMBL" id="KN880441">
    <property type="protein sequence ID" value="KIY72672.1"/>
    <property type="molecule type" value="Genomic_DNA"/>
</dbReference>
<proteinExistence type="predicted"/>
<dbReference type="PANTHER" id="PTHR43721:SF9">
    <property type="entry name" value="GTP-BINDING PROTEIN 1"/>
    <property type="match status" value="1"/>
</dbReference>
<dbReference type="AlphaFoldDB" id="A0A0D7BQH3"/>
<dbReference type="OrthoDB" id="248233at2759"/>
<feature type="region of interest" description="Disordered" evidence="1">
    <location>
        <begin position="145"/>
        <end position="166"/>
    </location>
</feature>
<keyword evidence="3" id="KW-1185">Reference proteome</keyword>
<dbReference type="GO" id="GO:0003746">
    <property type="term" value="F:translation elongation factor activity"/>
    <property type="evidence" value="ECO:0007669"/>
    <property type="project" value="TreeGrafter"/>
</dbReference>
<gene>
    <name evidence="2" type="ORF">CYLTODRAFT_417679</name>
</gene>
<feature type="region of interest" description="Disordered" evidence="1">
    <location>
        <begin position="232"/>
        <end position="259"/>
    </location>
</feature>
<evidence type="ECO:0000313" key="3">
    <source>
        <dbReference type="Proteomes" id="UP000054007"/>
    </source>
</evidence>